<comment type="caution">
    <text evidence="2">The sequence shown here is derived from an EMBL/GenBank/DDBJ whole genome shotgun (WGS) entry which is preliminary data.</text>
</comment>
<evidence type="ECO:0000313" key="2">
    <source>
        <dbReference type="EMBL" id="MEC5387443.1"/>
    </source>
</evidence>
<dbReference type="PROSITE" id="PS51833">
    <property type="entry name" value="HDOD"/>
    <property type="match status" value="1"/>
</dbReference>
<name>A0ABU6K6L7_9RHOO</name>
<dbReference type="PANTHER" id="PTHR33525:SF6">
    <property type="entry name" value="HDOD DOMAIN-CONTAINING PROTEIN"/>
    <property type="match status" value="1"/>
</dbReference>
<feature type="domain" description="HDOD" evidence="1">
    <location>
        <begin position="14"/>
        <end position="207"/>
    </location>
</feature>
<dbReference type="InterPro" id="IPR013976">
    <property type="entry name" value="HDOD"/>
</dbReference>
<dbReference type="PANTHER" id="PTHR33525">
    <property type="match status" value="1"/>
</dbReference>
<reference evidence="2 3" key="1">
    <citation type="submission" date="2024-01" db="EMBL/GenBank/DDBJ databases">
        <title>Uliginosibacterium soil sp. nov.</title>
        <authorList>
            <person name="Lv Y."/>
        </authorList>
    </citation>
    <scope>NUCLEOTIDE SEQUENCE [LARGE SCALE GENOMIC DNA]</scope>
    <source>
        <strain evidence="2 3">H3</strain>
    </source>
</reference>
<dbReference type="InterPro" id="IPR052340">
    <property type="entry name" value="RNase_Y/CdgJ"/>
</dbReference>
<dbReference type="SUPFAM" id="SSF109604">
    <property type="entry name" value="HD-domain/PDEase-like"/>
    <property type="match status" value="1"/>
</dbReference>
<organism evidence="2 3">
    <name type="scientific">Uliginosibacterium silvisoli</name>
    <dbReference type="NCBI Taxonomy" id="3114758"/>
    <lineage>
        <taxon>Bacteria</taxon>
        <taxon>Pseudomonadati</taxon>
        <taxon>Pseudomonadota</taxon>
        <taxon>Betaproteobacteria</taxon>
        <taxon>Rhodocyclales</taxon>
        <taxon>Zoogloeaceae</taxon>
        <taxon>Uliginosibacterium</taxon>
    </lineage>
</organism>
<dbReference type="EMBL" id="JAYXHS010000003">
    <property type="protein sequence ID" value="MEC5387443.1"/>
    <property type="molecule type" value="Genomic_DNA"/>
</dbReference>
<dbReference type="CDD" id="cd00077">
    <property type="entry name" value="HDc"/>
    <property type="match status" value="1"/>
</dbReference>
<dbReference type="Pfam" id="PF08668">
    <property type="entry name" value="HDOD"/>
    <property type="match status" value="1"/>
</dbReference>
<dbReference type="RefSeq" id="WP_327600412.1">
    <property type="nucleotide sequence ID" value="NZ_JAYXHS010000003.1"/>
</dbReference>
<gene>
    <name evidence="2" type="ORF">VVD49_17060</name>
</gene>
<keyword evidence="3" id="KW-1185">Reference proteome</keyword>
<evidence type="ECO:0000259" key="1">
    <source>
        <dbReference type="PROSITE" id="PS51833"/>
    </source>
</evidence>
<evidence type="ECO:0000313" key="3">
    <source>
        <dbReference type="Proteomes" id="UP001331561"/>
    </source>
</evidence>
<dbReference type="Proteomes" id="UP001331561">
    <property type="component" value="Unassembled WGS sequence"/>
</dbReference>
<dbReference type="InterPro" id="IPR003607">
    <property type="entry name" value="HD/PDEase_dom"/>
</dbReference>
<proteinExistence type="predicted"/>
<dbReference type="Gene3D" id="1.10.3210.10">
    <property type="entry name" value="Hypothetical protein af1432"/>
    <property type="match status" value="1"/>
</dbReference>
<accession>A0ABU6K6L7</accession>
<sequence>MTPMERLFSSVPQLPSIPTVVQALIASLGDEDANLGGMVASIKQDQSLSARVLRLANSSYYGASHKVGAIDDAVTLIGLNALRTLVIASGVTSAFTKVEGINLKCFWRHSMFTATLAHDLGKMAGLNGEFAYTAGLMHRIGQLVIDMAFPSAAREIAYNNHGMSVTELANTERRLLDLDHAEAGAELALRWNFPAVIRNALRWYITPLVDAACPYAGTVHLASQITLGIEMEQADVAIIAAVDKQLAARLALDDVDWADVMQMAREMLDGEVVFE</sequence>
<protein>
    <submittedName>
        <fullName evidence="2">HDOD domain-containing protein</fullName>
    </submittedName>
</protein>